<sequence length="150" mass="16688">MRFKNALRKHFVAPYTAGETAESVTEWLLLAQHITTTSNEADENIEEQAYYDGDGTPEEDVTSVKIGKSFEGFVNREDPAQALILGMAEKLGHDRKIWYKEISADGKRTRQGLATVTAINDGDGEASEFETFGCTIKFDRLPEVIETPAQ</sequence>
<dbReference type="EMBL" id="CP116590">
    <property type="protein sequence ID" value="WCG38414.1"/>
    <property type="molecule type" value="Genomic_DNA"/>
</dbReference>
<proteinExistence type="predicted"/>
<dbReference type="RefSeq" id="WP_271736439.1">
    <property type="nucleotide sequence ID" value="NZ_CP116590.1"/>
</dbReference>
<accession>A0AAF0BII1</accession>
<gene>
    <name evidence="1" type="ORF">PML80_03580</name>
</gene>
<evidence type="ECO:0000313" key="2">
    <source>
        <dbReference type="Proteomes" id="UP001179483"/>
    </source>
</evidence>
<organism evidence="1 2">
    <name type="scientific">Aerococcus urinaeequi</name>
    <dbReference type="NCBI Taxonomy" id="51665"/>
    <lineage>
        <taxon>Bacteria</taxon>
        <taxon>Bacillati</taxon>
        <taxon>Bacillota</taxon>
        <taxon>Bacilli</taxon>
        <taxon>Lactobacillales</taxon>
        <taxon>Aerococcaceae</taxon>
        <taxon>Aerococcus</taxon>
    </lineage>
</organism>
<dbReference type="Proteomes" id="UP001179483">
    <property type="component" value="Chromosome"/>
</dbReference>
<dbReference type="NCBIfam" id="NF047353">
    <property type="entry name" value="tube_lmo2291"/>
    <property type="match status" value="1"/>
</dbReference>
<dbReference type="AlphaFoldDB" id="A0AAF0BII1"/>
<evidence type="ECO:0000313" key="1">
    <source>
        <dbReference type="EMBL" id="WCG38414.1"/>
    </source>
</evidence>
<reference evidence="1" key="1">
    <citation type="submission" date="2023-01" db="EMBL/GenBank/DDBJ databases">
        <title>Oxazolidinone resistance genes in florfenicol resistant enterococci from beef cattle and veal calves at slaughter.</title>
        <authorList>
            <person name="Biggel M."/>
        </authorList>
    </citation>
    <scope>NUCLEOTIDE SEQUENCE</scope>
    <source>
        <strain evidence="1">K79-1</strain>
    </source>
</reference>
<name>A0AAF0BII1_9LACT</name>
<protein>
    <submittedName>
        <fullName evidence="1">Phage tail protein</fullName>
    </submittedName>
</protein>